<gene>
    <name evidence="2" type="ORF">GCM10010357_42690</name>
</gene>
<evidence type="ECO:0000313" key="3">
    <source>
        <dbReference type="Proteomes" id="UP001500879"/>
    </source>
</evidence>
<keyword evidence="3" id="KW-1185">Reference proteome</keyword>
<organism evidence="2 3">
    <name type="scientific">Streptomyces luteireticuli</name>
    <dbReference type="NCBI Taxonomy" id="173858"/>
    <lineage>
        <taxon>Bacteria</taxon>
        <taxon>Bacillati</taxon>
        <taxon>Actinomycetota</taxon>
        <taxon>Actinomycetes</taxon>
        <taxon>Kitasatosporales</taxon>
        <taxon>Streptomycetaceae</taxon>
        <taxon>Streptomyces</taxon>
    </lineage>
</organism>
<dbReference type="EMBL" id="BAAABX010000048">
    <property type="protein sequence ID" value="GAA0416760.1"/>
    <property type="molecule type" value="Genomic_DNA"/>
</dbReference>
<evidence type="ECO:0000313" key="2">
    <source>
        <dbReference type="EMBL" id="GAA0416760.1"/>
    </source>
</evidence>
<feature type="compositionally biased region" description="Basic and acidic residues" evidence="1">
    <location>
        <begin position="53"/>
        <end position="75"/>
    </location>
</feature>
<feature type="region of interest" description="Disordered" evidence="1">
    <location>
        <begin position="1"/>
        <end position="28"/>
    </location>
</feature>
<accession>A0ABN0YXE0</accession>
<reference evidence="2 3" key="1">
    <citation type="journal article" date="2019" name="Int. J. Syst. Evol. Microbiol.">
        <title>The Global Catalogue of Microorganisms (GCM) 10K type strain sequencing project: providing services to taxonomists for standard genome sequencing and annotation.</title>
        <authorList>
            <consortium name="The Broad Institute Genomics Platform"/>
            <consortium name="The Broad Institute Genome Sequencing Center for Infectious Disease"/>
            <person name="Wu L."/>
            <person name="Ma J."/>
        </authorList>
    </citation>
    <scope>NUCLEOTIDE SEQUENCE [LARGE SCALE GENOMIC DNA]</scope>
    <source>
        <strain evidence="2 3">JCM 4788</strain>
    </source>
</reference>
<feature type="region of interest" description="Disordered" evidence="1">
    <location>
        <begin position="40"/>
        <end position="107"/>
    </location>
</feature>
<comment type="caution">
    <text evidence="2">The sequence shown here is derived from an EMBL/GenBank/DDBJ whole genome shotgun (WGS) entry which is preliminary data.</text>
</comment>
<proteinExistence type="predicted"/>
<sequence length="107" mass="11144">MGPYRCQGEGPHQSPPGPGPLPVLVGGGSGLDGFVEAGRRLRAGGQRGNAFRPGERTRAEEVDEGLGRSFEDPVHPHVAVEPGGGGRPVVHMRTGTPMGQGRWVSSQ</sequence>
<name>A0ABN0YXE0_9ACTN</name>
<protein>
    <submittedName>
        <fullName evidence="2">Uncharacterized protein</fullName>
    </submittedName>
</protein>
<evidence type="ECO:0000256" key="1">
    <source>
        <dbReference type="SAM" id="MobiDB-lite"/>
    </source>
</evidence>
<dbReference type="Proteomes" id="UP001500879">
    <property type="component" value="Unassembled WGS sequence"/>
</dbReference>